<dbReference type="InterPro" id="IPR011250">
    <property type="entry name" value="OMP/PagP_B-barrel"/>
</dbReference>
<evidence type="ECO:0000313" key="4">
    <source>
        <dbReference type="Proteomes" id="UP001204015"/>
    </source>
</evidence>
<proteinExistence type="predicted"/>
<sequence length="253" mass="28218">MKIKLLLTGLLCTCCVAASAQIGEHRNDFSVGFNGGYVLSSIGFDPSVSQNKHGGITGGLSVRYTCEKYFNTICSIYAELNYASLGWKENIVDLNDAAVIDPVTKKKQEYSRTINYIQIPLLAHLAWGKEGHGMQFFANAGPQVGWYTSESTKSNFNVNDEIDRIKNGKSERSNTIWAQDTMSVENKLDYGIVAGIGVEYTVPHAGHFLLEARYYYGLGNIYGDSKRDYFGKSNYSNIVIKLSWLFDITHTKK</sequence>
<evidence type="ECO:0000313" key="3">
    <source>
        <dbReference type="EMBL" id="MCO6025172.1"/>
    </source>
</evidence>
<feature type="signal peptide" evidence="1">
    <location>
        <begin position="1"/>
        <end position="20"/>
    </location>
</feature>
<dbReference type="Proteomes" id="UP001204015">
    <property type="component" value="Unassembled WGS sequence"/>
</dbReference>
<keyword evidence="4" id="KW-1185">Reference proteome</keyword>
<dbReference type="EMBL" id="JAMXLY010000012">
    <property type="protein sequence ID" value="MCO6025172.1"/>
    <property type="molecule type" value="Genomic_DNA"/>
</dbReference>
<reference evidence="3 4" key="1">
    <citation type="submission" date="2022-06" db="EMBL/GenBank/DDBJ databases">
        <title>A taxonomic note on the genus Prevotella: Description of four novel genera and emended description of the genera Hallella and Xylanibacter.</title>
        <authorList>
            <person name="Hitch T.C.A."/>
        </authorList>
    </citation>
    <scope>NUCLEOTIDE SEQUENCE [LARGE SCALE GENOMIC DNA]</scope>
    <source>
        <strain evidence="3 4">DSM 100619</strain>
    </source>
</reference>
<evidence type="ECO:0000256" key="1">
    <source>
        <dbReference type="SAM" id="SignalP"/>
    </source>
</evidence>
<organism evidence="3 4">
    <name type="scientific">Segatella cerevisiae</name>
    <dbReference type="NCBI Taxonomy" id="2053716"/>
    <lineage>
        <taxon>Bacteria</taxon>
        <taxon>Pseudomonadati</taxon>
        <taxon>Bacteroidota</taxon>
        <taxon>Bacteroidia</taxon>
        <taxon>Bacteroidales</taxon>
        <taxon>Prevotellaceae</taxon>
        <taxon>Segatella</taxon>
    </lineage>
</organism>
<gene>
    <name evidence="3" type="ORF">NG821_04845</name>
</gene>
<feature type="domain" description="Outer membrane protein beta-barrel" evidence="2">
    <location>
        <begin position="20"/>
        <end position="222"/>
    </location>
</feature>
<keyword evidence="1" id="KW-0732">Signal</keyword>
<dbReference type="SUPFAM" id="SSF56925">
    <property type="entry name" value="OMPA-like"/>
    <property type="match status" value="1"/>
</dbReference>
<name>A0ABT1BXI8_9BACT</name>
<dbReference type="InterPro" id="IPR025665">
    <property type="entry name" value="Beta-barrel_OMP_2"/>
</dbReference>
<feature type="chain" id="PRO_5045916280" evidence="1">
    <location>
        <begin position="21"/>
        <end position="253"/>
    </location>
</feature>
<dbReference type="RefSeq" id="WP_252760532.1">
    <property type="nucleotide sequence ID" value="NZ_JAMXLY010000012.1"/>
</dbReference>
<dbReference type="Pfam" id="PF13568">
    <property type="entry name" value="OMP_b-brl_2"/>
    <property type="match status" value="1"/>
</dbReference>
<protein>
    <submittedName>
        <fullName evidence="3">PorT family protein</fullName>
    </submittedName>
</protein>
<accession>A0ABT1BXI8</accession>
<comment type="caution">
    <text evidence="3">The sequence shown here is derived from an EMBL/GenBank/DDBJ whole genome shotgun (WGS) entry which is preliminary data.</text>
</comment>
<evidence type="ECO:0000259" key="2">
    <source>
        <dbReference type="Pfam" id="PF13568"/>
    </source>
</evidence>